<comment type="subcellular location">
    <subcellularLocation>
        <location evidence="1">Cell membrane</location>
        <topology evidence="1">Multi-pass membrane protein</topology>
    </subcellularLocation>
</comment>
<keyword evidence="6 8" id="KW-0472">Membrane</keyword>
<evidence type="ECO:0000256" key="1">
    <source>
        <dbReference type="ARBA" id="ARBA00004651"/>
    </source>
</evidence>
<dbReference type="PANTHER" id="PTHR30506">
    <property type="entry name" value="INNER MEMBRANE PROTEIN"/>
    <property type="match status" value="1"/>
</dbReference>
<evidence type="ECO:0000259" key="9">
    <source>
        <dbReference type="Pfam" id="PF03458"/>
    </source>
</evidence>
<feature type="transmembrane region" description="Helical" evidence="8">
    <location>
        <begin position="39"/>
        <end position="57"/>
    </location>
</feature>
<feature type="transmembrane region" description="Helical" evidence="8">
    <location>
        <begin position="12"/>
        <end position="32"/>
    </location>
</feature>
<dbReference type="RefSeq" id="WP_188359974.1">
    <property type="nucleotide sequence ID" value="NZ_BMDC01000003.1"/>
</dbReference>
<name>A0A917MWE4_9MICC</name>
<evidence type="ECO:0000256" key="2">
    <source>
        <dbReference type="ARBA" id="ARBA00008193"/>
    </source>
</evidence>
<keyword evidence="11" id="KW-1185">Reference proteome</keyword>
<dbReference type="InterPro" id="IPR005115">
    <property type="entry name" value="Gly_transporter"/>
</dbReference>
<feature type="transmembrane region" description="Helical" evidence="8">
    <location>
        <begin position="151"/>
        <end position="172"/>
    </location>
</feature>
<feature type="transmembrane region" description="Helical" evidence="8">
    <location>
        <begin position="119"/>
        <end position="139"/>
    </location>
</feature>
<evidence type="ECO:0000256" key="4">
    <source>
        <dbReference type="ARBA" id="ARBA00022692"/>
    </source>
</evidence>
<gene>
    <name evidence="10" type="ORF">GCM10007359_17270</name>
</gene>
<evidence type="ECO:0000313" key="11">
    <source>
        <dbReference type="Proteomes" id="UP000600171"/>
    </source>
</evidence>
<proteinExistence type="inferred from homology"/>
<evidence type="ECO:0000256" key="3">
    <source>
        <dbReference type="ARBA" id="ARBA00022475"/>
    </source>
</evidence>
<dbReference type="PANTHER" id="PTHR30506:SF3">
    <property type="entry name" value="UPF0126 INNER MEMBRANE PROTEIN YADS-RELATED"/>
    <property type="match status" value="1"/>
</dbReference>
<evidence type="ECO:0000256" key="5">
    <source>
        <dbReference type="ARBA" id="ARBA00022989"/>
    </source>
</evidence>
<comment type="similarity">
    <text evidence="2">Belongs to the UPF0126 family.</text>
</comment>
<dbReference type="GO" id="GO:0005886">
    <property type="term" value="C:plasma membrane"/>
    <property type="evidence" value="ECO:0007669"/>
    <property type="project" value="UniProtKB-SubCell"/>
</dbReference>
<evidence type="ECO:0000256" key="7">
    <source>
        <dbReference type="SAM" id="MobiDB-lite"/>
    </source>
</evidence>
<evidence type="ECO:0000256" key="6">
    <source>
        <dbReference type="ARBA" id="ARBA00023136"/>
    </source>
</evidence>
<keyword evidence="4 8" id="KW-0812">Transmembrane</keyword>
<protein>
    <recommendedName>
        <fullName evidence="9">Glycine transporter domain-containing protein</fullName>
    </recommendedName>
</protein>
<dbReference type="Pfam" id="PF03458">
    <property type="entry name" value="Gly_transporter"/>
    <property type="match status" value="2"/>
</dbReference>
<evidence type="ECO:0000313" key="10">
    <source>
        <dbReference type="EMBL" id="GGH64725.1"/>
    </source>
</evidence>
<organism evidence="10 11">
    <name type="scientific">Rothia aerolata</name>
    <dbReference type="NCBI Taxonomy" id="1812262"/>
    <lineage>
        <taxon>Bacteria</taxon>
        <taxon>Bacillati</taxon>
        <taxon>Actinomycetota</taxon>
        <taxon>Actinomycetes</taxon>
        <taxon>Micrococcales</taxon>
        <taxon>Micrococcaceae</taxon>
        <taxon>Rothia</taxon>
    </lineage>
</organism>
<feature type="transmembrane region" description="Helical" evidence="8">
    <location>
        <begin position="178"/>
        <end position="196"/>
    </location>
</feature>
<feature type="region of interest" description="Disordered" evidence="7">
    <location>
        <begin position="218"/>
        <end position="273"/>
    </location>
</feature>
<feature type="transmembrane region" description="Helical" evidence="8">
    <location>
        <begin position="94"/>
        <end position="113"/>
    </location>
</feature>
<reference evidence="10 11" key="1">
    <citation type="journal article" date="2014" name="Int. J. Syst. Evol. Microbiol.">
        <title>Complete genome sequence of Corynebacterium casei LMG S-19264T (=DSM 44701T), isolated from a smear-ripened cheese.</title>
        <authorList>
            <consortium name="US DOE Joint Genome Institute (JGI-PGF)"/>
            <person name="Walter F."/>
            <person name="Albersmeier A."/>
            <person name="Kalinowski J."/>
            <person name="Ruckert C."/>
        </authorList>
    </citation>
    <scope>NUCLEOTIDE SEQUENCE [LARGE SCALE GENOMIC DNA]</scope>
    <source>
        <strain evidence="10 11">CCM 8669</strain>
    </source>
</reference>
<accession>A0A917MWE4</accession>
<dbReference type="AlphaFoldDB" id="A0A917MWE4"/>
<feature type="domain" description="Glycine transporter" evidence="9">
    <location>
        <begin position="98"/>
        <end position="170"/>
    </location>
</feature>
<feature type="transmembrane region" description="Helical" evidence="8">
    <location>
        <begin position="69"/>
        <end position="87"/>
    </location>
</feature>
<keyword evidence="5 8" id="KW-1133">Transmembrane helix</keyword>
<feature type="domain" description="Glycine transporter" evidence="9">
    <location>
        <begin position="12"/>
        <end position="84"/>
    </location>
</feature>
<evidence type="ECO:0000256" key="8">
    <source>
        <dbReference type="SAM" id="Phobius"/>
    </source>
</evidence>
<dbReference type="EMBL" id="BMDC01000003">
    <property type="protein sequence ID" value="GGH64725.1"/>
    <property type="molecule type" value="Genomic_DNA"/>
</dbReference>
<dbReference type="Proteomes" id="UP000600171">
    <property type="component" value="Unassembled WGS sequence"/>
</dbReference>
<keyword evidence="3" id="KW-1003">Cell membrane</keyword>
<sequence>MESLDPTTVFRIVDVAAIVSSGLLGGAVARAFRFDMVGFILLSVITGMGGGIIRDVLLNADFPIALTDSAYWAGALTAALLAYTIDLGTRWANWLLMIVDFLGMGCWVATGTLKALNFGLHWLPAIALGIVTAVGGGVLRDIMVNRIPSILGGSSLYATVAFVGAAETAIISEVFHRPNLAMAVSIASCLIFGIAARTRNWQLPEPITLKVPRPRFMSGRRSSRPLRKGWSAPGQKKAGRSVRTWEPGQPLTENLEVLTDEQIQQHRHSPKDF</sequence>
<comment type="caution">
    <text evidence="10">The sequence shown here is derived from an EMBL/GenBank/DDBJ whole genome shotgun (WGS) entry which is preliminary data.</text>
</comment>